<keyword evidence="8" id="KW-0949">S-adenosyl-L-methionine</keyword>
<protein>
    <recommendedName>
        <fullName evidence="4">thiopurine S-methyltransferase</fullName>
        <ecNumber evidence="4">2.1.1.67</ecNumber>
    </recommendedName>
</protein>
<evidence type="ECO:0000256" key="7">
    <source>
        <dbReference type="ARBA" id="ARBA00022679"/>
    </source>
</evidence>
<dbReference type="FunFam" id="3.40.50.150:FF:000101">
    <property type="entry name" value="Thiopurine S-methyltransferase"/>
    <property type="match status" value="1"/>
</dbReference>
<dbReference type="InterPro" id="IPR029063">
    <property type="entry name" value="SAM-dependent_MTases_sf"/>
</dbReference>
<evidence type="ECO:0000256" key="4">
    <source>
        <dbReference type="ARBA" id="ARBA00011905"/>
    </source>
</evidence>
<reference evidence="10" key="1">
    <citation type="submission" date="2022-06" db="EMBL/GenBank/DDBJ databases">
        <authorList>
            <person name="Berger JAMES D."/>
            <person name="Berger JAMES D."/>
        </authorList>
    </citation>
    <scope>NUCLEOTIDE SEQUENCE [LARGE SCALE GENOMIC DNA]</scope>
</reference>
<accession>A0AA85K7H2</accession>
<sequence length="420" mass="49200">MDYDPHSFTPNMWVERWEKNETGWHLNFVHRSLTTFWDELCPDDNPNNRLFIPLCGKTEDMEWLYQNKSCKIIGCDLAELPLRQFVDEHKSLDMKECLVKFKNGEEVRMFHTSDNRLCLYCCDLFSMESAPEEPFNLIWDRGSFVALPPNLRADYVALLTRLSTANVRWLQESLNYPPGLHNTAPCSSTEEEMKSLYDKNYNMKLLRYEDVKSHIFPNAEYCSEIILDNLNTFQSGFLSILFSVGTKPLQIWDKKVRNGHIKRITDSEIQSLVLELLGSNVSNTYITCPADPRKALGVKLPFLVLIVKNLNKYFTFEIEILDDEGVKRRFRASNYQSTTRVKPFICTMPLRLEADWNNVYFNVADFTKRAYGTNFVEVLRVQIHANCRIRRIYFCDRVYSDEELPAEFKLYLPIQANKNS</sequence>
<comment type="similarity">
    <text evidence="3">Belongs to the class I-like SAM-binding methyltransferase superfamily. TPMT family.</text>
</comment>
<dbReference type="InterPro" id="IPR008854">
    <property type="entry name" value="TPMT"/>
</dbReference>
<dbReference type="GO" id="GO:0008119">
    <property type="term" value="F:thiopurine S-methyltransferase activity"/>
    <property type="evidence" value="ECO:0007669"/>
    <property type="project" value="UniProtKB-EC"/>
</dbReference>
<dbReference type="GO" id="GO:0005737">
    <property type="term" value="C:cytoplasm"/>
    <property type="evidence" value="ECO:0007669"/>
    <property type="project" value="UniProtKB-SubCell"/>
</dbReference>
<dbReference type="GO" id="GO:0032259">
    <property type="term" value="P:methylation"/>
    <property type="evidence" value="ECO:0007669"/>
    <property type="project" value="UniProtKB-KW"/>
</dbReference>
<dbReference type="InterPro" id="IPR007714">
    <property type="entry name" value="CFA20_dom"/>
</dbReference>
<dbReference type="Proteomes" id="UP000050795">
    <property type="component" value="Unassembled WGS sequence"/>
</dbReference>
<dbReference type="SUPFAM" id="SSF53335">
    <property type="entry name" value="S-adenosyl-L-methionine-dependent methyltransferases"/>
    <property type="match status" value="1"/>
</dbReference>
<dbReference type="EC" id="2.1.1.67" evidence="4"/>
<dbReference type="InterPro" id="IPR040441">
    <property type="entry name" value="CFA20/CFAP20DC"/>
</dbReference>
<evidence type="ECO:0000256" key="8">
    <source>
        <dbReference type="ARBA" id="ARBA00022691"/>
    </source>
</evidence>
<dbReference type="WBParaSite" id="TREG1_68820.1">
    <property type="protein sequence ID" value="TREG1_68820.1"/>
    <property type="gene ID" value="TREG1_68820"/>
</dbReference>
<keyword evidence="7" id="KW-0808">Transferase</keyword>
<evidence type="ECO:0000313" key="11">
    <source>
        <dbReference type="WBParaSite" id="TREG1_68820.1"/>
    </source>
</evidence>
<evidence type="ECO:0000256" key="2">
    <source>
        <dbReference type="ARBA" id="ARBA00004496"/>
    </source>
</evidence>
<keyword evidence="10" id="KW-1185">Reference proteome</keyword>
<evidence type="ECO:0000313" key="10">
    <source>
        <dbReference type="Proteomes" id="UP000050795"/>
    </source>
</evidence>
<dbReference type="PROSITE" id="PS51585">
    <property type="entry name" value="SAM_MT_TPMT"/>
    <property type="match status" value="1"/>
</dbReference>
<comment type="catalytic activity">
    <reaction evidence="1">
        <text>S-adenosyl-L-methionine + a thiopurine = S-adenosyl-L-homocysteine + a thiopurine S-methylether.</text>
        <dbReference type="EC" id="2.1.1.67"/>
    </reaction>
</comment>
<evidence type="ECO:0000256" key="3">
    <source>
        <dbReference type="ARBA" id="ARBA00008145"/>
    </source>
</evidence>
<dbReference type="Pfam" id="PF05018">
    <property type="entry name" value="CFA20_dom"/>
    <property type="match status" value="1"/>
</dbReference>
<evidence type="ECO:0000256" key="6">
    <source>
        <dbReference type="ARBA" id="ARBA00022603"/>
    </source>
</evidence>
<dbReference type="Pfam" id="PF05724">
    <property type="entry name" value="TPMT"/>
    <property type="match status" value="1"/>
</dbReference>
<comment type="subcellular location">
    <subcellularLocation>
        <location evidence="2">Cytoplasm</location>
    </subcellularLocation>
</comment>
<reference evidence="11" key="2">
    <citation type="submission" date="2023-11" db="UniProtKB">
        <authorList>
            <consortium name="WormBaseParasite"/>
        </authorList>
    </citation>
    <scope>IDENTIFICATION</scope>
</reference>
<feature type="domain" description="CFA20" evidence="9">
    <location>
        <begin position="231"/>
        <end position="411"/>
    </location>
</feature>
<evidence type="ECO:0000256" key="1">
    <source>
        <dbReference type="ARBA" id="ARBA00000903"/>
    </source>
</evidence>
<keyword evidence="6" id="KW-0489">Methyltransferase</keyword>
<evidence type="ECO:0000259" key="9">
    <source>
        <dbReference type="Pfam" id="PF05018"/>
    </source>
</evidence>
<dbReference type="AlphaFoldDB" id="A0AA85K7H2"/>
<proteinExistence type="inferred from homology"/>
<name>A0AA85K7H2_TRIRE</name>
<dbReference type="PANTHER" id="PTHR12458">
    <property type="entry name" value="ORF PROTEIN"/>
    <property type="match status" value="1"/>
</dbReference>
<organism evidence="10 11">
    <name type="scientific">Trichobilharzia regenti</name>
    <name type="common">Nasal bird schistosome</name>
    <dbReference type="NCBI Taxonomy" id="157069"/>
    <lineage>
        <taxon>Eukaryota</taxon>
        <taxon>Metazoa</taxon>
        <taxon>Spiralia</taxon>
        <taxon>Lophotrochozoa</taxon>
        <taxon>Platyhelminthes</taxon>
        <taxon>Trematoda</taxon>
        <taxon>Digenea</taxon>
        <taxon>Strigeidida</taxon>
        <taxon>Schistosomatoidea</taxon>
        <taxon>Schistosomatidae</taxon>
        <taxon>Trichobilharzia</taxon>
    </lineage>
</organism>
<dbReference type="Gene3D" id="3.40.50.150">
    <property type="entry name" value="Vaccinia Virus protein VP39"/>
    <property type="match status" value="1"/>
</dbReference>
<evidence type="ECO:0000256" key="5">
    <source>
        <dbReference type="ARBA" id="ARBA00022490"/>
    </source>
</evidence>
<keyword evidence="5" id="KW-0963">Cytoplasm</keyword>